<comment type="caution">
    <text evidence="2">The sequence shown here is derived from an EMBL/GenBank/DDBJ whole genome shotgun (WGS) entry which is preliminary data.</text>
</comment>
<organism evidence="2 3">
    <name type="scientific">Acidianus infernus</name>
    <dbReference type="NCBI Taxonomy" id="12915"/>
    <lineage>
        <taxon>Archaea</taxon>
        <taxon>Thermoproteota</taxon>
        <taxon>Thermoprotei</taxon>
        <taxon>Sulfolobales</taxon>
        <taxon>Sulfolobaceae</taxon>
        <taxon>Acidianus</taxon>
    </lineage>
</organism>
<keyword evidence="1" id="KW-0472">Membrane</keyword>
<proteinExistence type="predicted"/>
<dbReference type="AlphaFoldDB" id="A0A6A9QP89"/>
<dbReference type="RefSeq" id="WP_155863389.1">
    <property type="nucleotide sequence ID" value="NZ_JBGTCZ010000127.1"/>
</dbReference>
<feature type="transmembrane region" description="Helical" evidence="1">
    <location>
        <begin position="6"/>
        <end position="34"/>
    </location>
</feature>
<keyword evidence="3" id="KW-1185">Reference proteome</keyword>
<accession>A0A6A9QP89</accession>
<evidence type="ECO:0000256" key="1">
    <source>
        <dbReference type="SAM" id="Phobius"/>
    </source>
</evidence>
<name>A0A6A9QP89_ACIIN</name>
<evidence type="ECO:0000313" key="2">
    <source>
        <dbReference type="EMBL" id="MUM65017.1"/>
    </source>
</evidence>
<keyword evidence="1" id="KW-0812">Transmembrane</keyword>
<feature type="transmembrane region" description="Helical" evidence="1">
    <location>
        <begin position="91"/>
        <end position="116"/>
    </location>
</feature>
<sequence>MQKVYPVIGAILISVSFFLNLMGIVTSAVGIYLVTSYIRLLYVEYKREKELGKFLYLAMSMLFLSFVSFSIGMYISFGFSKFFVILPPSSVFSLAVIVYTYVLSGIFYIVSAVYLIKSVTPLTVFTKIKGVSYSIYLMGISAILLFSIVTAPGGVILSFIAWMWFAVNLYLT</sequence>
<dbReference type="Proteomes" id="UP000440125">
    <property type="component" value="Unassembled WGS sequence"/>
</dbReference>
<evidence type="ECO:0008006" key="4">
    <source>
        <dbReference type="Google" id="ProtNLM"/>
    </source>
</evidence>
<feature type="transmembrane region" description="Helical" evidence="1">
    <location>
        <begin position="136"/>
        <end position="165"/>
    </location>
</feature>
<protein>
    <recommendedName>
        <fullName evidence="4">DUF996 domain-containing protein</fullName>
    </recommendedName>
</protein>
<evidence type="ECO:0000313" key="3">
    <source>
        <dbReference type="Proteomes" id="UP000440125"/>
    </source>
</evidence>
<gene>
    <name evidence="2" type="ORF">D1867_07130</name>
</gene>
<dbReference type="EMBL" id="WFIY01000004">
    <property type="protein sequence ID" value="MUM65017.1"/>
    <property type="molecule type" value="Genomic_DNA"/>
</dbReference>
<dbReference type="OrthoDB" id="43171at2157"/>
<feature type="transmembrane region" description="Helical" evidence="1">
    <location>
        <begin position="54"/>
        <end position="79"/>
    </location>
</feature>
<keyword evidence="1" id="KW-1133">Transmembrane helix</keyword>
<reference evidence="2 3" key="1">
    <citation type="submission" date="2019-10" db="EMBL/GenBank/DDBJ databases">
        <title>Genome Sequences from Six Type Strain Members of the Archaeal Family Sulfolobaceae: Acidianus ambivalens, Acidianus infernus, Metallosphaera prunae, Stygiolobus azoricus, Sulfolobus metallicus, and Sulfurisphaera ohwakuensis.</title>
        <authorList>
            <person name="Counts J.A."/>
            <person name="Kelly R.M."/>
        </authorList>
    </citation>
    <scope>NUCLEOTIDE SEQUENCE [LARGE SCALE GENOMIC DNA]</scope>
    <source>
        <strain evidence="2 3">DSM 3191</strain>
    </source>
</reference>